<keyword evidence="3" id="KW-0285">Flavoprotein</keyword>
<keyword evidence="5" id="KW-0808">Transferase</keyword>
<evidence type="ECO:0000259" key="8">
    <source>
        <dbReference type="SMART" id="SM00904"/>
    </source>
</evidence>
<evidence type="ECO:0000256" key="7">
    <source>
        <dbReference type="ARBA" id="ARBA00022840"/>
    </source>
</evidence>
<name>A0AAE1Z5Z9_SCHME</name>
<keyword evidence="10" id="KW-1185">Reference proteome</keyword>
<evidence type="ECO:0000256" key="5">
    <source>
        <dbReference type="ARBA" id="ARBA00022679"/>
    </source>
</evidence>
<proteinExistence type="predicted"/>
<evidence type="ECO:0000256" key="2">
    <source>
        <dbReference type="ARBA" id="ARBA00012105"/>
    </source>
</evidence>
<comment type="caution">
    <text evidence="9">The sequence shown here is derived from an EMBL/GenBank/DDBJ whole genome shotgun (WGS) entry which is preliminary data.</text>
</comment>
<keyword evidence="7" id="KW-0067">ATP-binding</keyword>
<evidence type="ECO:0000313" key="10">
    <source>
        <dbReference type="Proteomes" id="UP001292079"/>
    </source>
</evidence>
<evidence type="ECO:0000256" key="3">
    <source>
        <dbReference type="ARBA" id="ARBA00022630"/>
    </source>
</evidence>
<evidence type="ECO:0000313" key="9">
    <source>
        <dbReference type="EMBL" id="KAK4468186.1"/>
    </source>
</evidence>
<evidence type="ECO:0000256" key="4">
    <source>
        <dbReference type="ARBA" id="ARBA00022643"/>
    </source>
</evidence>
<dbReference type="SUPFAM" id="SSF82114">
    <property type="entry name" value="Riboflavin kinase-like"/>
    <property type="match status" value="1"/>
</dbReference>
<evidence type="ECO:0000256" key="1">
    <source>
        <dbReference type="ARBA" id="ARBA00005201"/>
    </source>
</evidence>
<dbReference type="SMART" id="SM00904">
    <property type="entry name" value="Flavokinase"/>
    <property type="match status" value="1"/>
</dbReference>
<dbReference type="InterPro" id="IPR023465">
    <property type="entry name" value="Riboflavin_kinase_dom_sf"/>
</dbReference>
<gene>
    <name evidence="9" type="ORF">MN116_008346</name>
</gene>
<dbReference type="InterPro" id="IPR015865">
    <property type="entry name" value="Riboflavin_kinase_bac/euk"/>
</dbReference>
<dbReference type="EMBL" id="JALJAT010000007">
    <property type="protein sequence ID" value="KAK4468186.1"/>
    <property type="molecule type" value="Genomic_DNA"/>
</dbReference>
<evidence type="ECO:0000256" key="6">
    <source>
        <dbReference type="ARBA" id="ARBA00022741"/>
    </source>
</evidence>
<keyword evidence="6" id="KW-0547">Nucleotide-binding</keyword>
<dbReference type="PANTHER" id="PTHR22749:SF6">
    <property type="entry name" value="RIBOFLAVIN KINASE"/>
    <property type="match status" value="1"/>
</dbReference>
<comment type="pathway">
    <text evidence="1">Cofactor biosynthesis; FMN biosynthesis; FMN from riboflavin (ATP route): step 1/1.</text>
</comment>
<sequence length="233" mass="26472">MGSHKWKRRIENSTSYKICMKKRCAKDLEPNWQLQDTGTKIPPGLYHFVKTILDVDCILRARSNGHGVTVLTVAQSDGQQMLIHLTNGALFYAAGKVVHGFGRGSKQLGIPTANLEGSIVDQIPDSVKNGIYFGWAKLDNTPVYKMVMSIGWNPYFKNIKRSMEVHILHHFEENFYGDTIKLIAVKFSRPELDFPSITDLIKQIHIDISEANSFLSRSEALSWSKHEYFSENI</sequence>
<dbReference type="AlphaFoldDB" id="A0AAE1Z5Z9"/>
<accession>A0AAE1Z5Z9</accession>
<organism evidence="9 10">
    <name type="scientific">Schistosoma mekongi</name>
    <name type="common">Parasitic worm</name>
    <dbReference type="NCBI Taxonomy" id="38744"/>
    <lineage>
        <taxon>Eukaryota</taxon>
        <taxon>Metazoa</taxon>
        <taxon>Spiralia</taxon>
        <taxon>Lophotrochozoa</taxon>
        <taxon>Platyhelminthes</taxon>
        <taxon>Trematoda</taxon>
        <taxon>Digenea</taxon>
        <taxon>Strigeidida</taxon>
        <taxon>Schistosomatoidea</taxon>
        <taxon>Schistosomatidae</taxon>
        <taxon>Schistosoma</taxon>
    </lineage>
</organism>
<dbReference type="InterPro" id="IPR023468">
    <property type="entry name" value="Riboflavin_kinase"/>
</dbReference>
<dbReference type="GO" id="GO:0008531">
    <property type="term" value="F:riboflavin kinase activity"/>
    <property type="evidence" value="ECO:0007669"/>
    <property type="project" value="UniProtKB-EC"/>
</dbReference>
<dbReference type="EC" id="2.7.1.26" evidence="2"/>
<dbReference type="GO" id="GO:0009231">
    <property type="term" value="P:riboflavin biosynthetic process"/>
    <property type="evidence" value="ECO:0007669"/>
    <property type="project" value="InterPro"/>
</dbReference>
<dbReference type="Proteomes" id="UP001292079">
    <property type="component" value="Unassembled WGS sequence"/>
</dbReference>
<dbReference type="Gene3D" id="2.40.30.30">
    <property type="entry name" value="Riboflavin kinase-like"/>
    <property type="match status" value="1"/>
</dbReference>
<reference evidence="9" key="2">
    <citation type="journal article" date="2023" name="Infect Dis Poverty">
        <title>Chromosome-scale genome of the human blood fluke Schistosoma mekongi and its implications for public health.</title>
        <authorList>
            <person name="Zhou M."/>
            <person name="Xu L."/>
            <person name="Xu D."/>
            <person name="Chen W."/>
            <person name="Khan J."/>
            <person name="Hu Y."/>
            <person name="Huang H."/>
            <person name="Wei H."/>
            <person name="Zhang Y."/>
            <person name="Chusongsang P."/>
            <person name="Tanasarnprasert K."/>
            <person name="Hu X."/>
            <person name="Limpanont Y."/>
            <person name="Lv Z."/>
        </authorList>
    </citation>
    <scope>NUCLEOTIDE SEQUENCE</scope>
    <source>
        <strain evidence="9">LV_2022a</strain>
    </source>
</reference>
<dbReference type="PANTHER" id="PTHR22749">
    <property type="entry name" value="RIBOFLAVIN KINASE/FMN ADENYLYLTRANSFERASE"/>
    <property type="match status" value="1"/>
</dbReference>
<reference evidence="9" key="1">
    <citation type="submission" date="2022-04" db="EMBL/GenBank/DDBJ databases">
        <authorList>
            <person name="Xu L."/>
            <person name="Lv Z."/>
        </authorList>
    </citation>
    <scope>NUCLEOTIDE SEQUENCE</scope>
    <source>
        <strain evidence="9">LV_2022a</strain>
    </source>
</reference>
<dbReference type="Pfam" id="PF01687">
    <property type="entry name" value="Flavokinase"/>
    <property type="match status" value="1"/>
</dbReference>
<dbReference type="GO" id="GO:0009398">
    <property type="term" value="P:FMN biosynthetic process"/>
    <property type="evidence" value="ECO:0007669"/>
    <property type="project" value="TreeGrafter"/>
</dbReference>
<protein>
    <recommendedName>
        <fullName evidence="2">riboflavin kinase</fullName>
        <ecNumber evidence="2">2.7.1.26</ecNumber>
    </recommendedName>
</protein>
<keyword evidence="4" id="KW-0288">FMN</keyword>
<feature type="domain" description="Riboflavin kinase" evidence="8">
    <location>
        <begin position="89"/>
        <end position="216"/>
    </location>
</feature>
<dbReference type="GO" id="GO:0005524">
    <property type="term" value="F:ATP binding"/>
    <property type="evidence" value="ECO:0007669"/>
    <property type="project" value="UniProtKB-KW"/>
</dbReference>